<feature type="domain" description="Major facilitator superfamily (MFS) profile" evidence="7">
    <location>
        <begin position="14"/>
        <end position="411"/>
    </location>
</feature>
<keyword evidence="5 6" id="KW-0472">Membrane</keyword>
<feature type="transmembrane region" description="Helical" evidence="6">
    <location>
        <begin position="227"/>
        <end position="249"/>
    </location>
</feature>
<dbReference type="Pfam" id="PF07690">
    <property type="entry name" value="MFS_1"/>
    <property type="match status" value="1"/>
</dbReference>
<feature type="transmembrane region" description="Helical" evidence="6">
    <location>
        <begin position="255"/>
        <end position="278"/>
    </location>
</feature>
<proteinExistence type="predicted"/>
<feature type="transmembrane region" description="Helical" evidence="6">
    <location>
        <begin position="357"/>
        <end position="376"/>
    </location>
</feature>
<comment type="caution">
    <text evidence="8">The sequence shown here is derived from an EMBL/GenBank/DDBJ whole genome shotgun (WGS) entry which is preliminary data.</text>
</comment>
<feature type="transmembrane region" description="Helical" evidence="6">
    <location>
        <begin position="315"/>
        <end position="336"/>
    </location>
</feature>
<dbReference type="GO" id="GO:0005886">
    <property type="term" value="C:plasma membrane"/>
    <property type="evidence" value="ECO:0007669"/>
    <property type="project" value="UniProtKB-SubCell"/>
</dbReference>
<feature type="transmembrane region" description="Helical" evidence="6">
    <location>
        <begin position="106"/>
        <end position="128"/>
    </location>
</feature>
<accession>A0A0R3MYS5</accession>
<evidence type="ECO:0000313" key="8">
    <source>
        <dbReference type="EMBL" id="KRR24778.1"/>
    </source>
</evidence>
<dbReference type="InterPro" id="IPR036259">
    <property type="entry name" value="MFS_trans_sf"/>
</dbReference>
<evidence type="ECO:0000256" key="2">
    <source>
        <dbReference type="ARBA" id="ARBA00022475"/>
    </source>
</evidence>
<evidence type="ECO:0000256" key="6">
    <source>
        <dbReference type="SAM" id="Phobius"/>
    </source>
</evidence>
<feature type="transmembrane region" description="Helical" evidence="6">
    <location>
        <begin position="167"/>
        <end position="190"/>
    </location>
</feature>
<dbReference type="AlphaFoldDB" id="A0A0R3MYS5"/>
<reference evidence="8 9" key="1">
    <citation type="submission" date="2014-03" db="EMBL/GenBank/DDBJ databases">
        <title>Bradyrhizobium valentinum sp. nov., isolated from effective nodules of Lupinus mariae-josephae, a lupine endemic of basic-lime soils in Eastern Spain.</title>
        <authorList>
            <person name="Duran D."/>
            <person name="Rey L."/>
            <person name="Navarro A."/>
            <person name="Busquets A."/>
            <person name="Imperial J."/>
            <person name="Ruiz-Argueso T."/>
        </authorList>
    </citation>
    <scope>NUCLEOTIDE SEQUENCE [LARGE SCALE GENOMIC DNA]</scope>
    <source>
        <strain evidence="8 9">CCBAU 23086</strain>
    </source>
</reference>
<dbReference type="RefSeq" id="WP_057858358.1">
    <property type="nucleotide sequence ID" value="NZ_LLYB01000060.1"/>
</dbReference>
<gene>
    <name evidence="8" type="ORF">CQ14_05385</name>
</gene>
<evidence type="ECO:0000256" key="3">
    <source>
        <dbReference type="ARBA" id="ARBA00022692"/>
    </source>
</evidence>
<dbReference type="InterPro" id="IPR020846">
    <property type="entry name" value="MFS_dom"/>
</dbReference>
<evidence type="ECO:0000256" key="5">
    <source>
        <dbReference type="ARBA" id="ARBA00023136"/>
    </source>
</evidence>
<feature type="transmembrane region" description="Helical" evidence="6">
    <location>
        <begin position="290"/>
        <end position="309"/>
    </location>
</feature>
<dbReference type="PANTHER" id="PTHR43124">
    <property type="entry name" value="PURINE EFFLUX PUMP PBUE"/>
    <property type="match status" value="1"/>
</dbReference>
<feature type="transmembrane region" description="Helical" evidence="6">
    <location>
        <begin position="81"/>
        <end position="100"/>
    </location>
</feature>
<dbReference type="InterPro" id="IPR011701">
    <property type="entry name" value="MFS"/>
</dbReference>
<feature type="transmembrane region" description="Helical" evidence="6">
    <location>
        <begin position="51"/>
        <end position="74"/>
    </location>
</feature>
<feature type="transmembrane region" description="Helical" evidence="6">
    <location>
        <begin position="12"/>
        <end position="31"/>
    </location>
</feature>
<dbReference type="Gene3D" id="1.20.1250.20">
    <property type="entry name" value="MFS general substrate transporter like domains"/>
    <property type="match status" value="1"/>
</dbReference>
<evidence type="ECO:0000259" key="7">
    <source>
        <dbReference type="PROSITE" id="PS50850"/>
    </source>
</evidence>
<dbReference type="PROSITE" id="PS50850">
    <property type="entry name" value="MFS"/>
    <property type="match status" value="1"/>
</dbReference>
<sequence length="428" mass="45488">MQSAERPFPHRRGLIIVATLATAYVASHFFRASNVTIGLDLMRDLAIGPEALGALTGAFFFGFAAMQIPCGFFFDRFGPRYTVVGMLIVASIGGAMFTLAPSWPVLLTGRVLMGAGCGVMLIGSMVVISRWFPPDRFSTLTAMVLSIGLLGNLAATTPLAWASQAVGWRPVFGAVVIFIALATVAIFLVVRDAPPGHPFLSRKVEPSGEMLNGFLEVLRNPRLKPILALNFCNYACTFTVQGLWGGAFLREVHGLTPIAAGNVLLCAVIAYQAGMLAFGPLDRRLDTRKGIAIGGTLVIVCLLAILALFSQPPAWLPVAVIIAMGFFSASSTMVMTHGRGIFPDRLIGRGIATMNTSVMLGVACMQTLSGIIIGAFEPLGSGARTEDAYRALFGTLTLVLITAVAIYSRSQDVKPSDEMKGARDPARA</sequence>
<dbReference type="InterPro" id="IPR050189">
    <property type="entry name" value="MFS_Efflux_Transporters"/>
</dbReference>
<feature type="transmembrane region" description="Helical" evidence="6">
    <location>
        <begin position="388"/>
        <end position="407"/>
    </location>
</feature>
<dbReference type="OrthoDB" id="272777at2"/>
<dbReference type="PANTHER" id="PTHR43124:SF3">
    <property type="entry name" value="CHLORAMPHENICOL EFFLUX PUMP RV0191"/>
    <property type="match status" value="1"/>
</dbReference>
<organism evidence="8 9">
    <name type="scientific">Bradyrhizobium lablabi</name>
    <dbReference type="NCBI Taxonomy" id="722472"/>
    <lineage>
        <taxon>Bacteria</taxon>
        <taxon>Pseudomonadati</taxon>
        <taxon>Pseudomonadota</taxon>
        <taxon>Alphaproteobacteria</taxon>
        <taxon>Hyphomicrobiales</taxon>
        <taxon>Nitrobacteraceae</taxon>
        <taxon>Bradyrhizobium</taxon>
    </lineage>
</organism>
<keyword evidence="2" id="KW-1003">Cell membrane</keyword>
<feature type="transmembrane region" description="Helical" evidence="6">
    <location>
        <begin position="140"/>
        <end position="161"/>
    </location>
</feature>
<dbReference type="GO" id="GO:0022857">
    <property type="term" value="F:transmembrane transporter activity"/>
    <property type="evidence" value="ECO:0007669"/>
    <property type="project" value="InterPro"/>
</dbReference>
<keyword evidence="3 6" id="KW-0812">Transmembrane</keyword>
<dbReference type="EMBL" id="LLYB01000060">
    <property type="protein sequence ID" value="KRR24778.1"/>
    <property type="molecule type" value="Genomic_DNA"/>
</dbReference>
<dbReference type="CDD" id="cd06174">
    <property type="entry name" value="MFS"/>
    <property type="match status" value="1"/>
</dbReference>
<dbReference type="Proteomes" id="UP000051660">
    <property type="component" value="Unassembled WGS sequence"/>
</dbReference>
<protein>
    <recommendedName>
        <fullName evidence="7">Major facilitator superfamily (MFS) profile domain-containing protein</fullName>
    </recommendedName>
</protein>
<comment type="subcellular location">
    <subcellularLocation>
        <location evidence="1">Cell membrane</location>
        <topology evidence="1">Multi-pass membrane protein</topology>
    </subcellularLocation>
</comment>
<evidence type="ECO:0000256" key="1">
    <source>
        <dbReference type="ARBA" id="ARBA00004651"/>
    </source>
</evidence>
<name>A0A0R3MYS5_9BRAD</name>
<evidence type="ECO:0000313" key="9">
    <source>
        <dbReference type="Proteomes" id="UP000051660"/>
    </source>
</evidence>
<dbReference type="SUPFAM" id="SSF103473">
    <property type="entry name" value="MFS general substrate transporter"/>
    <property type="match status" value="1"/>
</dbReference>
<keyword evidence="4 6" id="KW-1133">Transmembrane helix</keyword>
<evidence type="ECO:0000256" key="4">
    <source>
        <dbReference type="ARBA" id="ARBA00022989"/>
    </source>
</evidence>